<evidence type="ECO:0000313" key="2">
    <source>
        <dbReference type="Proteomes" id="UP000828390"/>
    </source>
</evidence>
<keyword evidence="2" id="KW-1185">Reference proteome</keyword>
<dbReference type="SUPFAM" id="SSF56219">
    <property type="entry name" value="DNase I-like"/>
    <property type="match status" value="1"/>
</dbReference>
<sequence length="452" mass="51768">MADSHVTDNMAAVNLSIMERTIHALSGVSGNVTEFCDCVGQLREIILKYNTDNYILLGGDFNENLGGAHGSRRLNYLKELVNDFDLKFENSGETYLDPRGNECTEIDFYLYNVPSVLITSRKVVLNDLRTNTSDHYPIKVELLCNFTLNIKPEESVIRTRVNWRTIDKHVYSIRVKDGLATLETEIDDDNVDEAVKDFCELMSESASNLASRRKPFNSKPKLKVWNPEIRNNVMNMKSAYKAWKRAGKPRGESSLLNEKNLAERALRSSVRQAIAKKDYELKQKIIESRKYDYRTFQKLVNSQRNKQGRFITDLYVGNQRYQEDKILCGFHDHFEALGQQAANDLFDNVYDEIVNIEYELTVNMNRNQYVQPVTKIELEKAVKSLNTGKAPDVYNMSVEHLLNCEDSTFEYLLKVVFHVFASGLFPVALKRGVVTLFSKTKVNPMFQGTIGA</sequence>
<dbReference type="AlphaFoldDB" id="A0A9D4DY83"/>
<reference evidence="1" key="2">
    <citation type="submission" date="2020-11" db="EMBL/GenBank/DDBJ databases">
        <authorList>
            <person name="McCartney M.A."/>
            <person name="Auch B."/>
            <person name="Kono T."/>
            <person name="Mallez S."/>
            <person name="Becker A."/>
            <person name="Gohl D.M."/>
            <person name="Silverstein K.A.T."/>
            <person name="Koren S."/>
            <person name="Bechman K.B."/>
            <person name="Herman A."/>
            <person name="Abrahante J.E."/>
            <person name="Garbe J."/>
        </authorList>
    </citation>
    <scope>NUCLEOTIDE SEQUENCE</scope>
    <source>
        <strain evidence="1">Duluth1</strain>
        <tissue evidence="1">Whole animal</tissue>
    </source>
</reference>
<reference evidence="1" key="1">
    <citation type="journal article" date="2019" name="bioRxiv">
        <title>The Genome of the Zebra Mussel, Dreissena polymorpha: A Resource for Invasive Species Research.</title>
        <authorList>
            <person name="McCartney M.A."/>
            <person name="Auch B."/>
            <person name="Kono T."/>
            <person name="Mallez S."/>
            <person name="Zhang Y."/>
            <person name="Obille A."/>
            <person name="Becker A."/>
            <person name="Abrahante J.E."/>
            <person name="Garbe J."/>
            <person name="Badalamenti J.P."/>
            <person name="Herman A."/>
            <person name="Mangelson H."/>
            <person name="Liachko I."/>
            <person name="Sullivan S."/>
            <person name="Sone E.D."/>
            <person name="Koren S."/>
            <person name="Silverstein K.A.T."/>
            <person name="Beckman K.B."/>
            <person name="Gohl D.M."/>
        </authorList>
    </citation>
    <scope>NUCLEOTIDE SEQUENCE</scope>
    <source>
        <strain evidence="1">Duluth1</strain>
        <tissue evidence="1">Whole animal</tissue>
    </source>
</reference>
<organism evidence="1 2">
    <name type="scientific">Dreissena polymorpha</name>
    <name type="common">Zebra mussel</name>
    <name type="synonym">Mytilus polymorpha</name>
    <dbReference type="NCBI Taxonomy" id="45954"/>
    <lineage>
        <taxon>Eukaryota</taxon>
        <taxon>Metazoa</taxon>
        <taxon>Spiralia</taxon>
        <taxon>Lophotrochozoa</taxon>
        <taxon>Mollusca</taxon>
        <taxon>Bivalvia</taxon>
        <taxon>Autobranchia</taxon>
        <taxon>Heteroconchia</taxon>
        <taxon>Euheterodonta</taxon>
        <taxon>Imparidentia</taxon>
        <taxon>Neoheterodontei</taxon>
        <taxon>Myida</taxon>
        <taxon>Dreissenoidea</taxon>
        <taxon>Dreissenidae</taxon>
        <taxon>Dreissena</taxon>
    </lineage>
</organism>
<evidence type="ECO:0000313" key="1">
    <source>
        <dbReference type="EMBL" id="KAH3768660.1"/>
    </source>
</evidence>
<dbReference type="EMBL" id="JAIWYP010000009">
    <property type="protein sequence ID" value="KAH3768660.1"/>
    <property type="molecule type" value="Genomic_DNA"/>
</dbReference>
<dbReference type="Proteomes" id="UP000828390">
    <property type="component" value="Unassembled WGS sequence"/>
</dbReference>
<name>A0A9D4DY83_DREPO</name>
<evidence type="ECO:0008006" key="3">
    <source>
        <dbReference type="Google" id="ProtNLM"/>
    </source>
</evidence>
<comment type="caution">
    <text evidence="1">The sequence shown here is derived from an EMBL/GenBank/DDBJ whole genome shotgun (WGS) entry which is preliminary data.</text>
</comment>
<accession>A0A9D4DY83</accession>
<dbReference type="Gene3D" id="3.60.10.10">
    <property type="entry name" value="Endonuclease/exonuclease/phosphatase"/>
    <property type="match status" value="1"/>
</dbReference>
<proteinExistence type="predicted"/>
<dbReference type="InterPro" id="IPR036691">
    <property type="entry name" value="Endo/exonu/phosph_ase_sf"/>
</dbReference>
<protein>
    <recommendedName>
        <fullName evidence="3">Endonuclease/exonuclease/phosphatase domain-containing protein</fullName>
    </recommendedName>
</protein>
<gene>
    <name evidence="1" type="ORF">DPMN_169880</name>
</gene>